<protein>
    <recommendedName>
        <fullName evidence="2">Protein kinase domain-containing protein</fullName>
    </recommendedName>
</protein>
<dbReference type="Gene3D" id="1.10.510.10">
    <property type="entry name" value="Transferase(Phosphotransferase) domain 1"/>
    <property type="match status" value="1"/>
</dbReference>
<dbReference type="PANTHER" id="PTHR44167:SF24">
    <property type="entry name" value="SERINE_THREONINE-PROTEIN KINASE CHK2"/>
    <property type="match status" value="1"/>
</dbReference>
<dbReference type="GO" id="GO:0005634">
    <property type="term" value="C:nucleus"/>
    <property type="evidence" value="ECO:0007669"/>
    <property type="project" value="TreeGrafter"/>
</dbReference>
<accession>A0A9W9WSZ4</accession>
<evidence type="ECO:0000313" key="3">
    <source>
        <dbReference type="EMBL" id="KAJ5473101.1"/>
    </source>
</evidence>
<dbReference type="AlphaFoldDB" id="A0A9W9WSZ4"/>
<evidence type="ECO:0000256" key="1">
    <source>
        <dbReference type="PROSITE-ProRule" id="PRU00023"/>
    </source>
</evidence>
<dbReference type="Pfam" id="PF00069">
    <property type="entry name" value="Pkinase"/>
    <property type="match status" value="1"/>
</dbReference>
<dbReference type="Pfam" id="PF00023">
    <property type="entry name" value="Ank"/>
    <property type="match status" value="1"/>
</dbReference>
<dbReference type="SMART" id="SM00220">
    <property type="entry name" value="S_TKc"/>
    <property type="match status" value="1"/>
</dbReference>
<gene>
    <name evidence="3" type="ORF">N7530_007102</name>
</gene>
<feature type="domain" description="Protein kinase" evidence="2">
    <location>
        <begin position="41"/>
        <end position="313"/>
    </location>
</feature>
<keyword evidence="1" id="KW-0040">ANK repeat</keyword>
<dbReference type="Proteomes" id="UP001147760">
    <property type="component" value="Unassembled WGS sequence"/>
</dbReference>
<reference evidence="3" key="1">
    <citation type="submission" date="2022-12" db="EMBL/GenBank/DDBJ databases">
        <authorList>
            <person name="Petersen C."/>
        </authorList>
    </citation>
    <scope>NUCLEOTIDE SEQUENCE</scope>
    <source>
        <strain evidence="3">IBT 17660</strain>
    </source>
</reference>
<dbReference type="InterPro" id="IPR036770">
    <property type="entry name" value="Ankyrin_rpt-contain_sf"/>
</dbReference>
<dbReference type="InterPro" id="IPR002110">
    <property type="entry name" value="Ankyrin_rpt"/>
</dbReference>
<dbReference type="GO" id="GO:0005737">
    <property type="term" value="C:cytoplasm"/>
    <property type="evidence" value="ECO:0007669"/>
    <property type="project" value="TreeGrafter"/>
</dbReference>
<evidence type="ECO:0000259" key="2">
    <source>
        <dbReference type="PROSITE" id="PS50011"/>
    </source>
</evidence>
<feature type="repeat" description="ANK" evidence="1">
    <location>
        <begin position="400"/>
        <end position="432"/>
    </location>
</feature>
<evidence type="ECO:0000313" key="4">
    <source>
        <dbReference type="Proteomes" id="UP001147760"/>
    </source>
</evidence>
<dbReference type="InterPro" id="IPR008271">
    <property type="entry name" value="Ser/Thr_kinase_AS"/>
</dbReference>
<dbReference type="EMBL" id="JAPWDO010000004">
    <property type="protein sequence ID" value="KAJ5473101.1"/>
    <property type="molecule type" value="Genomic_DNA"/>
</dbReference>
<keyword evidence="4" id="KW-1185">Reference proteome</keyword>
<dbReference type="SUPFAM" id="SSF56112">
    <property type="entry name" value="Protein kinase-like (PK-like)"/>
    <property type="match status" value="1"/>
</dbReference>
<dbReference type="InterPro" id="IPR000719">
    <property type="entry name" value="Prot_kinase_dom"/>
</dbReference>
<comment type="caution">
    <text evidence="3">The sequence shown here is derived from an EMBL/GenBank/DDBJ whole genome shotgun (WGS) entry which is preliminary data.</text>
</comment>
<dbReference type="PROSITE" id="PS50297">
    <property type="entry name" value="ANK_REP_REGION"/>
    <property type="match status" value="1"/>
</dbReference>
<dbReference type="SUPFAM" id="SSF48403">
    <property type="entry name" value="Ankyrin repeat"/>
    <property type="match status" value="1"/>
</dbReference>
<sequence length="460" mass="52883">MNEDDLVESFKLPVSFTPDGRLLEIGPMSPNSSNHREKSYWIREKILAHPPADNVFLYRSSHGELRVVKQIRRQDEIQNYQRELQMMKRVLTEVEPNEKQLFVDLIGWFSSDDYIHFVLEYCPYGDISQHPTPMLEMDAWWICKQLIEGLSVLHRMGIIHRDIKPQNVLVDDINPTRVKIADFGISKLAHKDDERIATHPTTRIGTPGYMAPERLNLIQRAGSSHTSAIDIWSLGCLMYYILTDSIPFTQQGSITYDSYKALEDYCNGGRPFPEVPLARNGVSLSAQRFIQRLLAPLPHERPQASEQLMMDWEFPLSKDHESSITAEQPDMSQEHTTISTNTVESRERFNYSDIFANEDDIDTPSSDLWYLMKSEARGQLDRDRLRFLLSCDASPEIYIQGYTALHIAAEQGTAESVRELLRYCTNPNARTRPNQEAAIHLATVQADFTLFKEKALGFRV</sequence>
<dbReference type="InterPro" id="IPR011009">
    <property type="entry name" value="Kinase-like_dom_sf"/>
</dbReference>
<reference evidence="3" key="2">
    <citation type="journal article" date="2023" name="IMA Fungus">
        <title>Comparative genomic study of the Penicillium genus elucidates a diverse pangenome and 15 lateral gene transfer events.</title>
        <authorList>
            <person name="Petersen C."/>
            <person name="Sorensen T."/>
            <person name="Nielsen M.R."/>
            <person name="Sondergaard T.E."/>
            <person name="Sorensen J.L."/>
            <person name="Fitzpatrick D.A."/>
            <person name="Frisvad J.C."/>
            <person name="Nielsen K.L."/>
        </authorList>
    </citation>
    <scope>NUCLEOTIDE SEQUENCE</scope>
    <source>
        <strain evidence="3">IBT 17660</strain>
    </source>
</reference>
<dbReference type="PROSITE" id="PS50088">
    <property type="entry name" value="ANK_REPEAT"/>
    <property type="match status" value="1"/>
</dbReference>
<proteinExistence type="predicted"/>
<dbReference type="Gene3D" id="1.25.40.20">
    <property type="entry name" value="Ankyrin repeat-containing domain"/>
    <property type="match status" value="1"/>
</dbReference>
<dbReference type="GO" id="GO:0005524">
    <property type="term" value="F:ATP binding"/>
    <property type="evidence" value="ECO:0007669"/>
    <property type="project" value="InterPro"/>
</dbReference>
<dbReference type="SMART" id="SM00248">
    <property type="entry name" value="ANK"/>
    <property type="match status" value="1"/>
</dbReference>
<dbReference type="GO" id="GO:0044773">
    <property type="term" value="P:mitotic DNA damage checkpoint signaling"/>
    <property type="evidence" value="ECO:0007669"/>
    <property type="project" value="TreeGrafter"/>
</dbReference>
<dbReference type="PANTHER" id="PTHR44167">
    <property type="entry name" value="OVARIAN-SPECIFIC SERINE/THREONINE-PROTEIN KINASE LOK-RELATED"/>
    <property type="match status" value="1"/>
</dbReference>
<name>A0A9W9WSZ4_9EURO</name>
<dbReference type="PROSITE" id="PS00108">
    <property type="entry name" value="PROTEIN_KINASE_ST"/>
    <property type="match status" value="1"/>
</dbReference>
<organism evidence="3 4">
    <name type="scientific">Penicillium desertorum</name>
    <dbReference type="NCBI Taxonomy" id="1303715"/>
    <lineage>
        <taxon>Eukaryota</taxon>
        <taxon>Fungi</taxon>
        <taxon>Dikarya</taxon>
        <taxon>Ascomycota</taxon>
        <taxon>Pezizomycotina</taxon>
        <taxon>Eurotiomycetes</taxon>
        <taxon>Eurotiomycetidae</taxon>
        <taxon>Eurotiales</taxon>
        <taxon>Aspergillaceae</taxon>
        <taxon>Penicillium</taxon>
    </lineage>
</organism>
<dbReference type="PROSITE" id="PS50011">
    <property type="entry name" value="PROTEIN_KINASE_DOM"/>
    <property type="match status" value="1"/>
</dbReference>
<dbReference type="OrthoDB" id="10252171at2759"/>
<dbReference type="GO" id="GO:0004674">
    <property type="term" value="F:protein serine/threonine kinase activity"/>
    <property type="evidence" value="ECO:0007669"/>
    <property type="project" value="TreeGrafter"/>
</dbReference>